<dbReference type="EMBL" id="KZ819635">
    <property type="protein sequence ID" value="PWN91702.1"/>
    <property type="molecule type" value="Genomic_DNA"/>
</dbReference>
<accession>A0A316YRG6</accession>
<evidence type="ECO:0000313" key="3">
    <source>
        <dbReference type="EMBL" id="PWN91702.1"/>
    </source>
</evidence>
<dbReference type="Proteomes" id="UP000245768">
    <property type="component" value="Unassembled WGS sequence"/>
</dbReference>
<feature type="compositionally biased region" description="Low complexity" evidence="2">
    <location>
        <begin position="594"/>
        <end position="607"/>
    </location>
</feature>
<evidence type="ECO:0008006" key="5">
    <source>
        <dbReference type="Google" id="ProtNLM"/>
    </source>
</evidence>
<evidence type="ECO:0000256" key="2">
    <source>
        <dbReference type="SAM" id="MobiDB-lite"/>
    </source>
</evidence>
<name>A0A316YRG6_9BASI</name>
<dbReference type="STRING" id="215250.A0A316YRG6"/>
<feature type="compositionally biased region" description="Basic and acidic residues" evidence="2">
    <location>
        <begin position="690"/>
        <end position="702"/>
    </location>
</feature>
<feature type="region of interest" description="Disordered" evidence="2">
    <location>
        <begin position="199"/>
        <end position="237"/>
    </location>
</feature>
<dbReference type="AlphaFoldDB" id="A0A316YRG6"/>
<dbReference type="SUPFAM" id="SSF54928">
    <property type="entry name" value="RNA-binding domain, RBD"/>
    <property type="match status" value="1"/>
</dbReference>
<dbReference type="InterPro" id="IPR012677">
    <property type="entry name" value="Nucleotide-bd_a/b_plait_sf"/>
</dbReference>
<protein>
    <recommendedName>
        <fullName evidence="5">RRM domain-containing protein</fullName>
    </recommendedName>
</protein>
<dbReference type="PANTHER" id="PTHR48027">
    <property type="entry name" value="HETEROGENEOUS NUCLEAR RIBONUCLEOPROTEIN 87F-RELATED"/>
    <property type="match status" value="1"/>
</dbReference>
<proteinExistence type="predicted"/>
<dbReference type="RefSeq" id="XP_025378900.1">
    <property type="nucleotide sequence ID" value="XM_025525667.1"/>
</dbReference>
<evidence type="ECO:0000313" key="4">
    <source>
        <dbReference type="Proteomes" id="UP000245768"/>
    </source>
</evidence>
<dbReference type="InterPro" id="IPR035979">
    <property type="entry name" value="RBD_domain_sf"/>
</dbReference>
<feature type="compositionally biased region" description="Basic residues" evidence="2">
    <location>
        <begin position="710"/>
        <end position="721"/>
    </location>
</feature>
<feature type="region of interest" description="Disordered" evidence="2">
    <location>
        <begin position="46"/>
        <end position="148"/>
    </location>
</feature>
<dbReference type="GO" id="GO:0003723">
    <property type="term" value="F:RNA binding"/>
    <property type="evidence" value="ECO:0007669"/>
    <property type="project" value="UniProtKB-KW"/>
</dbReference>
<feature type="compositionally biased region" description="Low complexity" evidence="2">
    <location>
        <begin position="88"/>
        <end position="102"/>
    </location>
</feature>
<dbReference type="Gene3D" id="3.30.70.330">
    <property type="match status" value="1"/>
</dbReference>
<feature type="compositionally biased region" description="Basic and acidic residues" evidence="2">
    <location>
        <begin position="669"/>
        <end position="683"/>
    </location>
</feature>
<reference evidence="3 4" key="1">
    <citation type="journal article" date="2018" name="Mol. Biol. Evol.">
        <title>Broad Genomic Sampling Reveals a Smut Pathogenic Ancestry of the Fungal Clade Ustilaginomycotina.</title>
        <authorList>
            <person name="Kijpornyongpan T."/>
            <person name="Mondo S.J."/>
            <person name="Barry K."/>
            <person name="Sandor L."/>
            <person name="Lee J."/>
            <person name="Lipzen A."/>
            <person name="Pangilinan J."/>
            <person name="LaButti K."/>
            <person name="Hainaut M."/>
            <person name="Henrissat B."/>
            <person name="Grigoriev I.V."/>
            <person name="Spatafora J.W."/>
            <person name="Aime M.C."/>
        </authorList>
    </citation>
    <scope>NUCLEOTIDE SEQUENCE [LARGE SCALE GENOMIC DNA]</scope>
    <source>
        <strain evidence="3 4">MCA 4198</strain>
    </source>
</reference>
<evidence type="ECO:0000256" key="1">
    <source>
        <dbReference type="ARBA" id="ARBA00022884"/>
    </source>
</evidence>
<feature type="compositionally biased region" description="Low complexity" evidence="2">
    <location>
        <begin position="424"/>
        <end position="444"/>
    </location>
</feature>
<feature type="compositionally biased region" description="Low complexity" evidence="2">
    <location>
        <begin position="46"/>
        <end position="63"/>
    </location>
</feature>
<dbReference type="GeneID" id="37047583"/>
<keyword evidence="1" id="KW-0694">RNA-binding</keyword>
<feature type="compositionally biased region" description="Basic residues" evidence="2">
    <location>
        <begin position="550"/>
        <end position="565"/>
    </location>
</feature>
<dbReference type="InterPro" id="IPR052462">
    <property type="entry name" value="SLIRP/GR-RBP-like"/>
</dbReference>
<organism evidence="3 4">
    <name type="scientific">Acaromyces ingoldii</name>
    <dbReference type="NCBI Taxonomy" id="215250"/>
    <lineage>
        <taxon>Eukaryota</taxon>
        <taxon>Fungi</taxon>
        <taxon>Dikarya</taxon>
        <taxon>Basidiomycota</taxon>
        <taxon>Ustilaginomycotina</taxon>
        <taxon>Exobasidiomycetes</taxon>
        <taxon>Exobasidiales</taxon>
        <taxon>Cryptobasidiaceae</taxon>
        <taxon>Acaromyces</taxon>
    </lineage>
</organism>
<feature type="region of interest" description="Disordered" evidence="2">
    <location>
        <begin position="404"/>
        <end position="479"/>
    </location>
</feature>
<sequence length="741" mass="80318">MAKKDKRKSRAGEDEEGSSRKASKVASASAAPLSFDAELDALFSSAARQPEPAAPAASSSRNKSSVEEEAAEAAVTPMEDVDEEEESANVVVNEAGVGQEVVQDSEDDSDADGPPPVHETLLKKNAKSPAKEPKKKPAKPTLESRLEQDSHSLFVGNLPLSLATSKGDMKALKRHLVACSPYPFITIVKAVRLRSIPFSKPTDDYQADDPESAERGQKRRDRARAWKETEGGTVKDQEAGSKGKVFLNAKQKRKVAYIQGEVNEKADALNAYVTIDLAGQRRLDAYAQRYNADVSKLTDKTLAALLAFTSNNTLFRGRHIRCDLVRSLETSAILSAGLDQVRTPNGSLLGQSMGTNAAAMDINMRRRTIFVGNVDFEAKEEEVREFFEALVRRERGMPPEVKALDFSACRTLPKPESEQKPATASDAESQSASESEAESASGGEESAEEEDDDGKGDGDEDEEREAREEQAARPSSTKAEPYWVESVRLIRDSATQMGKGIAYVRFTDSTSVDELMAISEAETAFLEASKMGKTTSKLGTSKLEINNGNFKRRLKFKGKPLRLSRCKAATNSQASTPNKRHAAATGGSHSRQRSAGAPTPGGTSPSSMSRQNSNARAPNETPLRNKGSLSKGTPLSKPSPRSNSDSTEEKKIEVANPPPKRTDAAFMAKKAEKRADADRAAKRMEKKRKKVEERKLNKKIEEDVGTSGKVKLKMGGSKKKQGGVPSSKTKKVRSSSGARRP</sequence>
<keyword evidence="4" id="KW-1185">Reference proteome</keyword>
<dbReference type="InParanoid" id="A0A316YRG6"/>
<feature type="region of interest" description="Disordered" evidence="2">
    <location>
        <begin position="1"/>
        <end position="30"/>
    </location>
</feature>
<gene>
    <name evidence="3" type="ORF">FA10DRAFT_73215</name>
</gene>
<dbReference type="OrthoDB" id="442677at2759"/>
<feature type="compositionally biased region" description="Basic and acidic residues" evidence="2">
    <location>
        <begin position="223"/>
        <end position="237"/>
    </location>
</feature>
<feature type="compositionally biased region" description="Basic residues" evidence="2">
    <location>
        <begin position="728"/>
        <end position="741"/>
    </location>
</feature>
<feature type="region of interest" description="Disordered" evidence="2">
    <location>
        <begin position="545"/>
        <end position="741"/>
    </location>
</feature>
<feature type="compositionally biased region" description="Acidic residues" evidence="2">
    <location>
        <begin position="445"/>
        <end position="463"/>
    </location>
</feature>